<dbReference type="EMBL" id="CP008954">
    <property type="protein sequence ID" value="AIG81288.1"/>
    <property type="molecule type" value="Genomic_DNA"/>
</dbReference>
<evidence type="ECO:0000313" key="1">
    <source>
        <dbReference type="EMBL" id="AIG81288.1"/>
    </source>
</evidence>
<dbReference type="KEGG" id="aja:AJAP_42605"/>
<protein>
    <submittedName>
        <fullName evidence="1">Uncharacterized protein</fullName>
    </submittedName>
</protein>
<name>A0A075V753_9PSEU</name>
<accession>A0A075V753</accession>
<geneLocation type="plasmid" evidence="1 2">
    <name>pAmyja1</name>
</geneLocation>
<dbReference type="RefSeq" id="WP_040133668.1">
    <property type="nucleotide sequence ID" value="NZ_CP008954.1"/>
</dbReference>
<sequence>MTQAEHDRLIAQLSQRLNNKSIWLKRAQAEMEAAETAWNQADCPDTEDSDEYYHYIRAAAWLTQCEQEVIDAGRALDEAASAAEGAGA</sequence>
<keyword evidence="2" id="KW-1185">Reference proteome</keyword>
<gene>
    <name evidence="1" type="ORF">AJAP_42605</name>
</gene>
<proteinExistence type="predicted"/>
<dbReference type="Proteomes" id="UP000028492">
    <property type="component" value="Plasmid pAmyja1"/>
</dbReference>
<dbReference type="HOGENOM" id="CLU_2462319_0_0_11"/>
<reference evidence="1 2" key="1">
    <citation type="journal article" date="2014" name="J. Biotechnol.">
        <title>Complete genome sequence of the actinobacterium Amycolatopsis japonica MG417-CF17(T) (=DSM 44213T) producing (S,S)-N,N'-ethylenediaminedisuccinic acid.</title>
        <authorList>
            <person name="Stegmann E."/>
            <person name="Albersmeier A."/>
            <person name="Spohn M."/>
            <person name="Gert H."/>
            <person name="Weber T."/>
            <person name="Wohlleben W."/>
            <person name="Kalinowski J."/>
            <person name="Ruckert C."/>
        </authorList>
    </citation>
    <scope>NUCLEOTIDE SEQUENCE [LARGE SCALE GENOMIC DNA]</scope>
    <source>
        <strain evidence="2">MG417-CF17 (DSM 44213)</strain>
        <plasmid evidence="1">pAmyja1</plasmid>
    </source>
</reference>
<organism evidence="1 2">
    <name type="scientific">Amycolatopsis japonica</name>
    <dbReference type="NCBI Taxonomy" id="208439"/>
    <lineage>
        <taxon>Bacteria</taxon>
        <taxon>Bacillati</taxon>
        <taxon>Actinomycetota</taxon>
        <taxon>Actinomycetes</taxon>
        <taxon>Pseudonocardiales</taxon>
        <taxon>Pseudonocardiaceae</taxon>
        <taxon>Amycolatopsis</taxon>
        <taxon>Amycolatopsis japonica group</taxon>
    </lineage>
</organism>
<evidence type="ECO:0000313" key="2">
    <source>
        <dbReference type="Proteomes" id="UP000028492"/>
    </source>
</evidence>
<keyword evidence="1" id="KW-0614">Plasmid</keyword>
<dbReference type="AlphaFoldDB" id="A0A075V753"/>